<dbReference type="SUPFAM" id="SSF55257">
    <property type="entry name" value="RBP11-like subunits of RNA polymerase"/>
    <property type="match status" value="1"/>
</dbReference>
<dbReference type="Pfam" id="PF01000">
    <property type="entry name" value="RNA_pol_A_bac"/>
    <property type="match status" value="1"/>
</dbReference>
<dbReference type="GO" id="GO:0046983">
    <property type="term" value="F:protein dimerization activity"/>
    <property type="evidence" value="ECO:0007669"/>
    <property type="project" value="InterPro"/>
</dbReference>
<dbReference type="OrthoDB" id="270173at2759"/>
<dbReference type="CDD" id="cd07032">
    <property type="entry name" value="RNAP_I_II_AC40"/>
    <property type="match status" value="1"/>
</dbReference>
<evidence type="ECO:0000256" key="2">
    <source>
        <dbReference type="ARBA" id="ARBA00022083"/>
    </source>
</evidence>
<organism evidence="8 9">
    <name type="scientific">Lipomyces starkeyi NRRL Y-11557</name>
    <dbReference type="NCBI Taxonomy" id="675824"/>
    <lineage>
        <taxon>Eukaryota</taxon>
        <taxon>Fungi</taxon>
        <taxon>Dikarya</taxon>
        <taxon>Ascomycota</taxon>
        <taxon>Saccharomycotina</taxon>
        <taxon>Lipomycetes</taxon>
        <taxon>Lipomycetales</taxon>
        <taxon>Lipomycetaceae</taxon>
        <taxon>Lipomyces</taxon>
    </lineage>
</organism>
<dbReference type="InterPro" id="IPR022842">
    <property type="entry name" value="RNAP_Rpo3/Rpb3/RPAC1"/>
</dbReference>
<dbReference type="GO" id="GO:0003899">
    <property type="term" value="F:DNA-directed RNA polymerase activity"/>
    <property type="evidence" value="ECO:0007669"/>
    <property type="project" value="EnsemblFungi"/>
</dbReference>
<dbReference type="GO" id="GO:0006362">
    <property type="term" value="P:transcription elongation by RNA polymerase I"/>
    <property type="evidence" value="ECO:0007669"/>
    <property type="project" value="EnsemblFungi"/>
</dbReference>
<evidence type="ECO:0000259" key="7">
    <source>
        <dbReference type="SMART" id="SM00662"/>
    </source>
</evidence>
<evidence type="ECO:0000256" key="1">
    <source>
        <dbReference type="ARBA" id="ARBA00004123"/>
    </source>
</evidence>
<dbReference type="GO" id="GO:0005736">
    <property type="term" value="C:RNA polymerase I complex"/>
    <property type="evidence" value="ECO:0007669"/>
    <property type="project" value="EnsemblFungi"/>
</dbReference>
<keyword evidence="3" id="KW-0240">DNA-directed RNA polymerase</keyword>
<dbReference type="GO" id="GO:0042797">
    <property type="term" value="P:tRNA transcription by RNA polymerase III"/>
    <property type="evidence" value="ECO:0007669"/>
    <property type="project" value="EnsemblFungi"/>
</dbReference>
<name>A0A1E3QDL4_LIPST</name>
<dbReference type="AlphaFoldDB" id="A0A1E3QDL4"/>
<dbReference type="FunFam" id="2.170.120.12:FF:000003">
    <property type="entry name" value="Dna-directed rna polymerases i and iii subunit"/>
    <property type="match status" value="1"/>
</dbReference>
<dbReference type="Gene3D" id="3.30.1360.10">
    <property type="entry name" value="RNA polymerase, RBP11-like subunit"/>
    <property type="match status" value="1"/>
</dbReference>
<reference evidence="8 9" key="1">
    <citation type="journal article" date="2016" name="Proc. Natl. Acad. Sci. U.S.A.">
        <title>Comparative genomics of biotechnologically important yeasts.</title>
        <authorList>
            <person name="Riley R."/>
            <person name="Haridas S."/>
            <person name="Wolfe K.H."/>
            <person name="Lopes M.R."/>
            <person name="Hittinger C.T."/>
            <person name="Goeker M."/>
            <person name="Salamov A.A."/>
            <person name="Wisecaver J.H."/>
            <person name="Long T.M."/>
            <person name="Calvey C.H."/>
            <person name="Aerts A.L."/>
            <person name="Barry K.W."/>
            <person name="Choi C."/>
            <person name="Clum A."/>
            <person name="Coughlan A.Y."/>
            <person name="Deshpande S."/>
            <person name="Douglass A.P."/>
            <person name="Hanson S.J."/>
            <person name="Klenk H.-P."/>
            <person name="LaButti K.M."/>
            <person name="Lapidus A."/>
            <person name="Lindquist E.A."/>
            <person name="Lipzen A.M."/>
            <person name="Meier-Kolthoff J.P."/>
            <person name="Ohm R.A."/>
            <person name="Otillar R.P."/>
            <person name="Pangilinan J.L."/>
            <person name="Peng Y."/>
            <person name="Rokas A."/>
            <person name="Rosa C.A."/>
            <person name="Scheuner C."/>
            <person name="Sibirny A.A."/>
            <person name="Slot J.C."/>
            <person name="Stielow J.B."/>
            <person name="Sun H."/>
            <person name="Kurtzman C.P."/>
            <person name="Blackwell M."/>
            <person name="Grigoriev I.V."/>
            <person name="Jeffries T.W."/>
        </authorList>
    </citation>
    <scope>NUCLEOTIDE SEQUENCE [LARGE SCALE GENOMIC DNA]</scope>
    <source>
        <strain evidence="8 9">NRRL Y-11557</strain>
    </source>
</reference>
<comment type="similarity">
    <text evidence="6">Belongs to the archaeal Rpo3/eukaryotic RPB3 RNA polymerase subunit family.</text>
</comment>
<evidence type="ECO:0000256" key="3">
    <source>
        <dbReference type="ARBA" id="ARBA00022478"/>
    </source>
</evidence>
<dbReference type="NCBIfam" id="NF001988">
    <property type="entry name" value="PRK00783.1"/>
    <property type="match status" value="1"/>
</dbReference>
<dbReference type="SMART" id="SM00662">
    <property type="entry name" value="RPOLD"/>
    <property type="match status" value="1"/>
</dbReference>
<dbReference type="EMBL" id="KV454290">
    <property type="protein sequence ID" value="ODQ75781.1"/>
    <property type="molecule type" value="Genomic_DNA"/>
</dbReference>
<dbReference type="GO" id="GO:0005666">
    <property type="term" value="C:RNA polymerase III complex"/>
    <property type="evidence" value="ECO:0007669"/>
    <property type="project" value="EnsemblFungi"/>
</dbReference>
<dbReference type="STRING" id="675824.A0A1E3QDL4"/>
<evidence type="ECO:0000313" key="9">
    <source>
        <dbReference type="Proteomes" id="UP000094385"/>
    </source>
</evidence>
<keyword evidence="5" id="KW-0539">Nucleus</keyword>
<dbReference type="InterPro" id="IPR011263">
    <property type="entry name" value="DNA-dir_RNA_pol_RpoA/D/Rpb3"/>
</dbReference>
<dbReference type="PANTHER" id="PTHR11800">
    <property type="entry name" value="DNA-DIRECTED RNA POLYMERASE"/>
    <property type="match status" value="1"/>
</dbReference>
<dbReference type="HAMAP" id="MF_00320">
    <property type="entry name" value="RNApol_arch_Rpo3"/>
    <property type="match status" value="1"/>
</dbReference>
<evidence type="ECO:0000256" key="6">
    <source>
        <dbReference type="ARBA" id="ARBA00025804"/>
    </source>
</evidence>
<dbReference type="GO" id="GO:0006386">
    <property type="term" value="P:termination of RNA polymerase III transcription"/>
    <property type="evidence" value="ECO:0007669"/>
    <property type="project" value="EnsemblFungi"/>
</dbReference>
<protein>
    <recommendedName>
        <fullName evidence="2">DNA-directed RNA polymerases I and III subunit RPAC1</fullName>
    </recommendedName>
</protein>
<dbReference type="GO" id="GO:0006361">
    <property type="term" value="P:transcription initiation at RNA polymerase I promoter"/>
    <property type="evidence" value="ECO:0007669"/>
    <property type="project" value="EnsemblFungi"/>
</dbReference>
<dbReference type="PANTHER" id="PTHR11800:SF13">
    <property type="entry name" value="DNA-DIRECTED RNA POLYMERASES I AND III SUBUNIT RPAC1"/>
    <property type="match status" value="1"/>
</dbReference>
<keyword evidence="9" id="KW-1185">Reference proteome</keyword>
<sequence>MVDYNPSQRNLVGIEHDRVTNVSSTDFPGYYPGEDHAWNLEKFKENFKIQISYLTDLSSSFDLIGVDASIANAFRRIMIAEVPTLAIEYVYIENNTSIIQDEVLAHRLGLIPLKANPDYLRWFKKDDPDIEPTDYDTVVLHLSAKCTTNPNAAPGTTDPKVLYNNANVYASAIQFEPQGRQAEWFPDGITLANPDILIAKLRPGQEIDLTMHCILGIGQDHAKFSPVATASYRLLPTIDIIGPPLTGVLAQKFKTCFPKGVITINSKGEAYVKDARKDTVSREVLRHPEFDGRVKLGRRRDHFIFTVESTGAMTPDEIFIKSVQLLKKKCQILRKFNLRT</sequence>
<feature type="domain" description="DNA-directed RNA polymerase RpoA/D/Rpb3-type" evidence="7">
    <location>
        <begin position="58"/>
        <end position="336"/>
    </location>
</feature>
<accession>A0A1E3QDL4</accession>
<dbReference type="GO" id="GO:0055029">
    <property type="term" value="C:nuclear DNA-directed RNA polymerase complex"/>
    <property type="evidence" value="ECO:0007669"/>
    <property type="project" value="UniProtKB-ARBA"/>
</dbReference>
<dbReference type="SUPFAM" id="SSF56553">
    <property type="entry name" value="Insert subdomain of RNA polymerase alpha subunit"/>
    <property type="match status" value="1"/>
</dbReference>
<evidence type="ECO:0000313" key="8">
    <source>
        <dbReference type="EMBL" id="ODQ75781.1"/>
    </source>
</evidence>
<dbReference type="InterPro" id="IPR036603">
    <property type="entry name" value="RBP11-like"/>
</dbReference>
<dbReference type="Pfam" id="PF01193">
    <property type="entry name" value="RNA_pol_L"/>
    <property type="match status" value="1"/>
</dbReference>
<dbReference type="Gene3D" id="2.170.120.12">
    <property type="entry name" value="DNA-directed RNA polymerase, insert domain"/>
    <property type="match status" value="1"/>
</dbReference>
<dbReference type="GO" id="GO:0006363">
    <property type="term" value="P:termination of RNA polymerase I transcription"/>
    <property type="evidence" value="ECO:0007669"/>
    <property type="project" value="EnsemblFungi"/>
</dbReference>
<evidence type="ECO:0000256" key="5">
    <source>
        <dbReference type="ARBA" id="ARBA00023242"/>
    </source>
</evidence>
<dbReference type="InterPro" id="IPR036643">
    <property type="entry name" value="RNApol_insert_sf"/>
</dbReference>
<comment type="subcellular location">
    <subcellularLocation>
        <location evidence="1">Nucleus</location>
    </subcellularLocation>
</comment>
<dbReference type="InterPro" id="IPR033901">
    <property type="entry name" value="RNAPI/III_AC40"/>
</dbReference>
<keyword evidence="4" id="KW-0804">Transcription</keyword>
<dbReference type="PROSITE" id="PS00446">
    <property type="entry name" value="RNA_POL_D_30KD"/>
    <property type="match status" value="1"/>
</dbReference>
<evidence type="ECO:0000256" key="4">
    <source>
        <dbReference type="ARBA" id="ARBA00023163"/>
    </source>
</evidence>
<dbReference type="InterPro" id="IPR001514">
    <property type="entry name" value="DNA-dir_RNA_pol_30-40kDasu_CS"/>
</dbReference>
<dbReference type="Proteomes" id="UP000094385">
    <property type="component" value="Unassembled WGS sequence"/>
</dbReference>
<dbReference type="InterPro" id="IPR011262">
    <property type="entry name" value="DNA-dir_RNA_pol_insert"/>
</dbReference>
<dbReference type="GO" id="GO:0006384">
    <property type="term" value="P:transcription initiation at RNA polymerase III promoter"/>
    <property type="evidence" value="ECO:0007669"/>
    <property type="project" value="EnsemblFungi"/>
</dbReference>
<gene>
    <name evidence="8" type="ORF">LIPSTDRAFT_1206</name>
</gene>
<dbReference type="GO" id="GO:0003677">
    <property type="term" value="F:DNA binding"/>
    <property type="evidence" value="ECO:0007669"/>
    <property type="project" value="InterPro"/>
</dbReference>
<proteinExistence type="inferred from homology"/>
<dbReference type="InterPro" id="IPR050518">
    <property type="entry name" value="Rpo3/RPB3_RNA_Pol_subunit"/>
</dbReference>